<evidence type="ECO:0000256" key="1">
    <source>
        <dbReference type="SAM" id="MobiDB-lite"/>
    </source>
</evidence>
<reference evidence="3 4" key="1">
    <citation type="submission" date="2018-09" db="EMBL/GenBank/DDBJ databases">
        <title>Genomic investigation of the strawberry pathogen Phytophthora fragariae indicates pathogenicity is determined by transcriptional variation in three key races.</title>
        <authorList>
            <person name="Adams T.M."/>
            <person name="Armitage A.D."/>
            <person name="Sobczyk M.K."/>
            <person name="Bates H.J."/>
            <person name="Dunwell J.M."/>
            <person name="Nellist C.F."/>
            <person name="Harrison R.J."/>
        </authorList>
    </citation>
    <scope>NUCLEOTIDE SEQUENCE [LARGE SCALE GENOMIC DNA]</scope>
    <source>
        <strain evidence="3 4">NOV-77</strain>
    </source>
</reference>
<dbReference type="PANTHER" id="PTHR46387">
    <property type="entry name" value="POLYNUCLEOTIDYL TRANSFERASE, RIBONUCLEASE H-LIKE SUPERFAMILY PROTEIN"/>
    <property type="match status" value="1"/>
</dbReference>
<feature type="region of interest" description="Disordered" evidence="1">
    <location>
        <begin position="216"/>
        <end position="237"/>
    </location>
</feature>
<dbReference type="InterPro" id="IPR002156">
    <property type="entry name" value="RNaseH_domain"/>
</dbReference>
<dbReference type="InterPro" id="IPR012337">
    <property type="entry name" value="RNaseH-like_sf"/>
</dbReference>
<dbReference type="InterPro" id="IPR036397">
    <property type="entry name" value="RNaseH_sf"/>
</dbReference>
<accession>A0A6G0QHU8</accession>
<dbReference type="SUPFAM" id="SSF53098">
    <property type="entry name" value="Ribonuclease H-like"/>
    <property type="match status" value="1"/>
</dbReference>
<evidence type="ECO:0000259" key="2">
    <source>
        <dbReference type="Pfam" id="PF13456"/>
    </source>
</evidence>
<dbReference type="AlphaFoldDB" id="A0A6G0QHU8"/>
<organism evidence="3 4">
    <name type="scientific">Phytophthora fragariae</name>
    <dbReference type="NCBI Taxonomy" id="53985"/>
    <lineage>
        <taxon>Eukaryota</taxon>
        <taxon>Sar</taxon>
        <taxon>Stramenopiles</taxon>
        <taxon>Oomycota</taxon>
        <taxon>Peronosporomycetes</taxon>
        <taxon>Peronosporales</taxon>
        <taxon>Peronosporaceae</taxon>
        <taxon>Phytophthora</taxon>
    </lineage>
</organism>
<dbReference type="Pfam" id="PF13456">
    <property type="entry name" value="RVT_3"/>
    <property type="match status" value="1"/>
</dbReference>
<feature type="domain" description="RNase H type-1" evidence="2">
    <location>
        <begin position="64"/>
        <end position="184"/>
    </location>
</feature>
<dbReference type="GO" id="GO:0003676">
    <property type="term" value="F:nucleic acid binding"/>
    <property type="evidence" value="ECO:0007669"/>
    <property type="project" value="InterPro"/>
</dbReference>
<protein>
    <recommendedName>
        <fullName evidence="2">RNase H type-1 domain-containing protein</fullName>
    </recommendedName>
</protein>
<comment type="caution">
    <text evidence="3">The sequence shown here is derived from an EMBL/GenBank/DDBJ whole genome shotgun (WGS) entry which is preliminary data.</text>
</comment>
<evidence type="ECO:0000313" key="3">
    <source>
        <dbReference type="EMBL" id="KAE9288123.1"/>
    </source>
</evidence>
<dbReference type="Proteomes" id="UP000486351">
    <property type="component" value="Unassembled WGS sequence"/>
</dbReference>
<evidence type="ECO:0000313" key="4">
    <source>
        <dbReference type="Proteomes" id="UP000486351"/>
    </source>
</evidence>
<dbReference type="Gene3D" id="3.30.420.10">
    <property type="entry name" value="Ribonuclease H-like superfamily/Ribonuclease H"/>
    <property type="match status" value="1"/>
</dbReference>
<name>A0A6G0QHU8_9STRA</name>
<dbReference type="EMBL" id="QXFY01003146">
    <property type="protein sequence ID" value="KAE9288123.1"/>
    <property type="molecule type" value="Genomic_DNA"/>
</dbReference>
<gene>
    <name evidence="3" type="ORF">PF008_g26225</name>
</gene>
<sequence length="323" mass="35665">MERDMALLPEVSFTADVKIGDVQVGMPKSSSPEEDTRQRHRPTKIIMIPTPRLQNGETLHVLSFDGSAKPKRAGGAFEAVLWEVPGWEVVKAASGYDTDLTVNEAEYRGLLLGCELLHNEDVKRLIVCGDSNLVIRQIREEMDCKSPGLVLLRGRVWKALEKWPEREFFHVRRNWNASADLLAGQALQRQAGLLIQHTNDLEDLRMLNRLPEVLQPQASDPDVNSVDRTGPEVDPIRSTLDRAGTEVDPTRSKTSLDGHSVTPVAEVVAEKRLRSGTSSHLGSASSYRRGGCGVVSRDGFGVVPLAPSWNPIAWQTPVSSDRP</sequence>
<dbReference type="CDD" id="cd09279">
    <property type="entry name" value="RNase_HI_like"/>
    <property type="match status" value="1"/>
</dbReference>
<proteinExistence type="predicted"/>
<dbReference type="GO" id="GO:0004523">
    <property type="term" value="F:RNA-DNA hybrid ribonuclease activity"/>
    <property type="evidence" value="ECO:0007669"/>
    <property type="project" value="InterPro"/>
</dbReference>